<dbReference type="AlphaFoldDB" id="A0A939DCS6"/>
<dbReference type="GO" id="GO:0008757">
    <property type="term" value="F:S-adenosylmethionine-dependent methyltransferase activity"/>
    <property type="evidence" value="ECO:0007669"/>
    <property type="project" value="InterPro"/>
</dbReference>
<dbReference type="InterPro" id="IPR013216">
    <property type="entry name" value="Methyltransf_11"/>
</dbReference>
<evidence type="ECO:0000313" key="3">
    <source>
        <dbReference type="Proteomes" id="UP000664303"/>
    </source>
</evidence>
<feature type="domain" description="Methyltransferase type 11" evidence="1">
    <location>
        <begin position="49"/>
        <end position="139"/>
    </location>
</feature>
<dbReference type="SUPFAM" id="SSF53335">
    <property type="entry name" value="S-adenosyl-L-methionine-dependent methyltransferases"/>
    <property type="match status" value="1"/>
</dbReference>
<gene>
    <name evidence="2" type="ORF">JYP50_01305</name>
</gene>
<keyword evidence="2" id="KW-0808">Transferase</keyword>
<dbReference type="RefSeq" id="WP_206558643.1">
    <property type="nucleotide sequence ID" value="NZ_JAFKCZ010000001.1"/>
</dbReference>
<proteinExistence type="predicted"/>
<dbReference type="InterPro" id="IPR029063">
    <property type="entry name" value="SAM-dependent_MTases_sf"/>
</dbReference>
<dbReference type="Pfam" id="PF08241">
    <property type="entry name" value="Methyltransf_11"/>
    <property type="match status" value="1"/>
</dbReference>
<dbReference type="EMBL" id="JAFKCZ010000001">
    <property type="protein sequence ID" value="MBN7795207.1"/>
    <property type="molecule type" value="Genomic_DNA"/>
</dbReference>
<organism evidence="2 3">
    <name type="scientific">Parahaliea mediterranea</name>
    <dbReference type="NCBI Taxonomy" id="651086"/>
    <lineage>
        <taxon>Bacteria</taxon>
        <taxon>Pseudomonadati</taxon>
        <taxon>Pseudomonadota</taxon>
        <taxon>Gammaproteobacteria</taxon>
        <taxon>Cellvibrionales</taxon>
        <taxon>Halieaceae</taxon>
        <taxon>Parahaliea</taxon>
    </lineage>
</organism>
<accession>A0A939DCS6</accession>
<reference evidence="2" key="1">
    <citation type="submission" date="2021-02" db="EMBL/GenBank/DDBJ databases">
        <title>PHA producing bacteria isolated from coastal sediment in Guangdong, Shenzhen.</title>
        <authorList>
            <person name="Zheng W."/>
            <person name="Yu S."/>
            <person name="Huang Y."/>
        </authorList>
    </citation>
    <scope>NUCLEOTIDE SEQUENCE</scope>
    <source>
        <strain evidence="2">TN14-10</strain>
    </source>
</reference>
<dbReference type="GO" id="GO:0032259">
    <property type="term" value="P:methylation"/>
    <property type="evidence" value="ECO:0007669"/>
    <property type="project" value="UniProtKB-KW"/>
</dbReference>
<sequence>MVDTLTQAKWDKAAPTFDLMAGRGAEVRWRPHKERLFGRMGDGDILFMALGTGLDIAAFPPGKRITAIDISPAMLAVAAPRVAAYDGELEARVMDVHELEFDDNHFDQVFTSCTFCSVPDPVNGLRSLYRVMKPGAELCMFEHTGSRFYPFRGMMNLMSLLTEKLGPAMNRRTVDNVVAAGFELVEVNHIFLDVVKTIIARKPG</sequence>
<dbReference type="PANTHER" id="PTHR43591:SF110">
    <property type="entry name" value="RHODANESE DOMAIN-CONTAINING PROTEIN"/>
    <property type="match status" value="1"/>
</dbReference>
<dbReference type="CDD" id="cd02440">
    <property type="entry name" value="AdoMet_MTases"/>
    <property type="match status" value="1"/>
</dbReference>
<protein>
    <submittedName>
        <fullName evidence="2">Class I SAM-dependent methyltransferase</fullName>
    </submittedName>
</protein>
<evidence type="ECO:0000313" key="2">
    <source>
        <dbReference type="EMBL" id="MBN7795207.1"/>
    </source>
</evidence>
<keyword evidence="3" id="KW-1185">Reference proteome</keyword>
<dbReference type="Proteomes" id="UP000664303">
    <property type="component" value="Unassembled WGS sequence"/>
</dbReference>
<dbReference type="PANTHER" id="PTHR43591">
    <property type="entry name" value="METHYLTRANSFERASE"/>
    <property type="match status" value="1"/>
</dbReference>
<comment type="caution">
    <text evidence="2">The sequence shown here is derived from an EMBL/GenBank/DDBJ whole genome shotgun (WGS) entry which is preliminary data.</text>
</comment>
<name>A0A939DCS6_9GAMM</name>
<dbReference type="Gene3D" id="3.40.50.150">
    <property type="entry name" value="Vaccinia Virus protein VP39"/>
    <property type="match status" value="1"/>
</dbReference>
<keyword evidence="2" id="KW-0489">Methyltransferase</keyword>
<evidence type="ECO:0000259" key="1">
    <source>
        <dbReference type="Pfam" id="PF08241"/>
    </source>
</evidence>